<keyword evidence="2" id="KW-1185">Reference proteome</keyword>
<dbReference type="SUPFAM" id="SSF140453">
    <property type="entry name" value="EsxAB dimer-like"/>
    <property type="match status" value="1"/>
</dbReference>
<protein>
    <submittedName>
        <fullName evidence="1">Uncharacterized protein</fullName>
    </submittedName>
</protein>
<reference evidence="1 2" key="1">
    <citation type="submission" date="2020-03" db="EMBL/GenBank/DDBJ databases">
        <title>Two novel Motilibacter sp.</title>
        <authorList>
            <person name="Liu S."/>
        </authorList>
    </citation>
    <scope>NUCLEOTIDE SEQUENCE [LARGE SCALE GENOMIC DNA]</scope>
    <source>
        <strain evidence="1 2">E257</strain>
    </source>
</reference>
<dbReference type="InterPro" id="IPR036689">
    <property type="entry name" value="ESAT-6-like_sf"/>
</dbReference>
<evidence type="ECO:0000313" key="2">
    <source>
        <dbReference type="Proteomes" id="UP000800981"/>
    </source>
</evidence>
<evidence type="ECO:0000313" key="1">
    <source>
        <dbReference type="EMBL" id="NHC16453.1"/>
    </source>
</evidence>
<organism evidence="1 2">
    <name type="scientific">Motilibacter deserti</name>
    <dbReference type="NCBI Taxonomy" id="2714956"/>
    <lineage>
        <taxon>Bacteria</taxon>
        <taxon>Bacillati</taxon>
        <taxon>Actinomycetota</taxon>
        <taxon>Actinomycetes</taxon>
        <taxon>Motilibacterales</taxon>
        <taxon>Motilibacteraceae</taxon>
        <taxon>Motilibacter</taxon>
    </lineage>
</organism>
<dbReference type="Gene3D" id="1.10.287.1060">
    <property type="entry name" value="ESAT-6-like"/>
    <property type="match status" value="1"/>
</dbReference>
<dbReference type="RefSeq" id="WP_166284889.1">
    <property type="nucleotide sequence ID" value="NZ_JAANNP010000172.1"/>
</dbReference>
<name>A0ABX0GZP2_9ACTN</name>
<proteinExistence type="predicted"/>
<comment type="caution">
    <text evidence="1">The sequence shown here is derived from an EMBL/GenBank/DDBJ whole genome shotgun (WGS) entry which is preliminary data.</text>
</comment>
<dbReference type="EMBL" id="JAANNP010000172">
    <property type="protein sequence ID" value="NHC16453.1"/>
    <property type="molecule type" value="Genomic_DNA"/>
</dbReference>
<gene>
    <name evidence="1" type="ORF">G9H71_21950</name>
</gene>
<dbReference type="Proteomes" id="UP000800981">
    <property type="component" value="Unassembled WGS sequence"/>
</dbReference>
<sequence>MSLGEPLEDLARRVSRFADDVRREHARLRTAVPAVRWASSAASRFRERAEEHAQALARAADRLDEAATSLLQHARQVREREEDLAEAVLGGVRAAAGALHDAAGAVAGRLR</sequence>
<accession>A0ABX0GZP2</accession>